<dbReference type="CDD" id="cd08602">
    <property type="entry name" value="GDPD_ScGlpQ1_like"/>
    <property type="match status" value="1"/>
</dbReference>
<dbReference type="InterPro" id="IPR030395">
    <property type="entry name" value="GP_PDE_dom"/>
</dbReference>
<accession>A0A1M5K3X6</accession>
<keyword evidence="10" id="KW-1185">Reference proteome</keyword>
<dbReference type="PANTHER" id="PTHR43620:SF7">
    <property type="entry name" value="GLYCEROPHOSPHODIESTER PHOSPHODIESTERASE GDPD5-RELATED"/>
    <property type="match status" value="1"/>
</dbReference>
<dbReference type="EC" id="3.1.4.46" evidence="2"/>
<dbReference type="AlphaFoldDB" id="A0A1M5K3X6"/>
<feature type="domain" description="GP-PDE" evidence="8">
    <location>
        <begin position="43"/>
        <end position="372"/>
    </location>
</feature>
<dbReference type="Gene3D" id="3.20.20.190">
    <property type="entry name" value="Phosphatidylinositol (PI) phosphodiesterase"/>
    <property type="match status" value="1"/>
</dbReference>
<gene>
    <name evidence="9" type="ORF">SAMN04488068_0349</name>
</gene>
<keyword evidence="5" id="KW-0378">Hydrolase</keyword>
<evidence type="ECO:0000256" key="2">
    <source>
        <dbReference type="ARBA" id="ARBA00012247"/>
    </source>
</evidence>
<dbReference type="SUPFAM" id="SSF51695">
    <property type="entry name" value="PLC-like phosphodiesterases"/>
    <property type="match status" value="1"/>
</dbReference>
<evidence type="ECO:0000256" key="5">
    <source>
        <dbReference type="ARBA" id="ARBA00022801"/>
    </source>
</evidence>
<protein>
    <recommendedName>
        <fullName evidence="2">glycerophosphodiester phosphodiesterase</fullName>
        <ecNumber evidence="2">3.1.4.46</ecNumber>
    </recommendedName>
</protein>
<dbReference type="PROSITE" id="PS51704">
    <property type="entry name" value="GP_PDE"/>
    <property type="match status" value="1"/>
</dbReference>
<proteinExistence type="inferred from homology"/>
<sequence length="378" mass="41089">MRRYLRLMRCLCPAPIAAVAVLSACSISPKEPTPMAARPLPATLVIAHRGASAYRPEHTLAAYRLAIELGADVIEPDLVSTRDGVLVARHENEISGTTDVADHPEFAARRTTRQIDGVTLSGWFTEDFTLAELRTLRARERIPQIRPGNTSYNDQEPIPTLQEIIDLAQRATRDTGRTIGLYPETKHPSYFRSIGLPLEARLVEQLHANGYRGAAAPVFIQSFEVGNLKAIRAMTDLPIIQLLAAPPERPWDFIASGDARGYADLITPQGLVEVARYATGIGPDKNMVIARDADGRLLPQPTPLVADAHAAGLCVHPYTFRPENRFLPADFRSAPADDATARGDAVAEIQRFLAAGVDGVFSDDAGAARRAVDTAPPR</sequence>
<evidence type="ECO:0000256" key="1">
    <source>
        <dbReference type="ARBA" id="ARBA00007277"/>
    </source>
</evidence>
<feature type="signal peptide" evidence="7">
    <location>
        <begin position="1"/>
        <end position="20"/>
    </location>
</feature>
<dbReference type="Proteomes" id="UP000199758">
    <property type="component" value="Unassembled WGS sequence"/>
</dbReference>
<dbReference type="EMBL" id="FQWZ01000001">
    <property type="protein sequence ID" value="SHG47478.1"/>
    <property type="molecule type" value="Genomic_DNA"/>
</dbReference>
<keyword evidence="4" id="KW-0319">Glycerol metabolism</keyword>
<organism evidence="9 10">
    <name type="scientific">Hydrocarboniphaga daqingensis</name>
    <dbReference type="NCBI Taxonomy" id="490188"/>
    <lineage>
        <taxon>Bacteria</taxon>
        <taxon>Pseudomonadati</taxon>
        <taxon>Pseudomonadota</taxon>
        <taxon>Gammaproteobacteria</taxon>
        <taxon>Nevskiales</taxon>
        <taxon>Nevskiaceae</taxon>
        <taxon>Hydrocarboniphaga</taxon>
    </lineage>
</organism>
<evidence type="ECO:0000256" key="3">
    <source>
        <dbReference type="ARBA" id="ARBA00022729"/>
    </source>
</evidence>
<dbReference type="PANTHER" id="PTHR43620">
    <property type="entry name" value="GLYCEROPHOSPHORYL DIESTER PHOSPHODIESTERASE"/>
    <property type="match status" value="1"/>
</dbReference>
<evidence type="ECO:0000313" key="9">
    <source>
        <dbReference type="EMBL" id="SHG47478.1"/>
    </source>
</evidence>
<comment type="catalytic activity">
    <reaction evidence="6">
        <text>a sn-glycero-3-phosphodiester + H2O = an alcohol + sn-glycerol 3-phosphate + H(+)</text>
        <dbReference type="Rhea" id="RHEA:12969"/>
        <dbReference type="ChEBI" id="CHEBI:15377"/>
        <dbReference type="ChEBI" id="CHEBI:15378"/>
        <dbReference type="ChEBI" id="CHEBI:30879"/>
        <dbReference type="ChEBI" id="CHEBI:57597"/>
        <dbReference type="ChEBI" id="CHEBI:83408"/>
        <dbReference type="EC" id="3.1.4.46"/>
    </reaction>
</comment>
<feature type="chain" id="PRO_5009911535" description="glycerophosphodiester phosphodiesterase" evidence="7">
    <location>
        <begin position="21"/>
        <end position="378"/>
    </location>
</feature>
<comment type="similarity">
    <text evidence="1">Belongs to the glycerophosphoryl diester phosphodiesterase family.</text>
</comment>
<dbReference type="InterPro" id="IPR017946">
    <property type="entry name" value="PLC-like_Pdiesterase_TIM-brl"/>
</dbReference>
<dbReference type="GO" id="GO:0006071">
    <property type="term" value="P:glycerol metabolic process"/>
    <property type="evidence" value="ECO:0007669"/>
    <property type="project" value="UniProtKB-KW"/>
</dbReference>
<evidence type="ECO:0000256" key="4">
    <source>
        <dbReference type="ARBA" id="ARBA00022798"/>
    </source>
</evidence>
<name>A0A1M5K3X6_9GAMM</name>
<evidence type="ECO:0000313" key="10">
    <source>
        <dbReference type="Proteomes" id="UP000199758"/>
    </source>
</evidence>
<evidence type="ECO:0000256" key="7">
    <source>
        <dbReference type="SAM" id="SignalP"/>
    </source>
</evidence>
<evidence type="ECO:0000259" key="8">
    <source>
        <dbReference type="PROSITE" id="PS51704"/>
    </source>
</evidence>
<dbReference type="GO" id="GO:0008889">
    <property type="term" value="F:glycerophosphodiester phosphodiesterase activity"/>
    <property type="evidence" value="ECO:0007669"/>
    <property type="project" value="UniProtKB-EC"/>
</dbReference>
<keyword evidence="3 7" id="KW-0732">Signal</keyword>
<dbReference type="GO" id="GO:0042597">
    <property type="term" value="C:periplasmic space"/>
    <property type="evidence" value="ECO:0007669"/>
    <property type="project" value="TreeGrafter"/>
</dbReference>
<dbReference type="Pfam" id="PF03009">
    <property type="entry name" value="GDPD"/>
    <property type="match status" value="1"/>
</dbReference>
<reference evidence="9 10" key="1">
    <citation type="submission" date="2016-11" db="EMBL/GenBank/DDBJ databases">
        <authorList>
            <person name="Jaros S."/>
            <person name="Januszkiewicz K."/>
            <person name="Wedrychowicz H."/>
        </authorList>
    </citation>
    <scope>NUCLEOTIDE SEQUENCE [LARGE SCALE GENOMIC DNA]</scope>
    <source>
        <strain evidence="9 10">CGMCC 1.7049</strain>
    </source>
</reference>
<evidence type="ECO:0000256" key="6">
    <source>
        <dbReference type="ARBA" id="ARBA00047512"/>
    </source>
</evidence>
<dbReference type="RefSeq" id="WP_072893079.1">
    <property type="nucleotide sequence ID" value="NZ_FQWZ01000001.1"/>
</dbReference>
<dbReference type="STRING" id="490188.SAMN04488068_0349"/>
<dbReference type="GO" id="GO:0006629">
    <property type="term" value="P:lipid metabolic process"/>
    <property type="evidence" value="ECO:0007669"/>
    <property type="project" value="InterPro"/>
</dbReference>
<dbReference type="PROSITE" id="PS51257">
    <property type="entry name" value="PROKAR_LIPOPROTEIN"/>
    <property type="match status" value="1"/>
</dbReference>